<evidence type="ECO:0008006" key="3">
    <source>
        <dbReference type="Google" id="ProtNLM"/>
    </source>
</evidence>
<name>A0A7J0H9N7_9ERIC</name>
<keyword evidence="2" id="KW-1185">Reference proteome</keyword>
<dbReference type="Proteomes" id="UP000585474">
    <property type="component" value="Unassembled WGS sequence"/>
</dbReference>
<reference evidence="1 2" key="1">
    <citation type="submission" date="2019-07" db="EMBL/GenBank/DDBJ databases">
        <title>De Novo Assembly of kiwifruit Actinidia rufa.</title>
        <authorList>
            <person name="Sugita-Konishi S."/>
            <person name="Sato K."/>
            <person name="Mori E."/>
            <person name="Abe Y."/>
            <person name="Kisaki G."/>
            <person name="Hamano K."/>
            <person name="Suezawa K."/>
            <person name="Otani M."/>
            <person name="Fukuda T."/>
            <person name="Manabe T."/>
            <person name="Gomi K."/>
            <person name="Tabuchi M."/>
            <person name="Akimitsu K."/>
            <person name="Kataoka I."/>
        </authorList>
    </citation>
    <scope>NUCLEOTIDE SEQUENCE [LARGE SCALE GENOMIC DNA]</scope>
    <source>
        <strain evidence="2">cv. Fuchu</strain>
    </source>
</reference>
<dbReference type="EMBL" id="BJWL01000028">
    <property type="protein sequence ID" value="GFZ19779.1"/>
    <property type="molecule type" value="Genomic_DNA"/>
</dbReference>
<comment type="caution">
    <text evidence="1">The sequence shown here is derived from an EMBL/GenBank/DDBJ whole genome shotgun (WGS) entry which is preliminary data.</text>
</comment>
<proteinExistence type="predicted"/>
<gene>
    <name evidence="1" type="ORF">Acr_28g0004840</name>
</gene>
<dbReference type="AlphaFoldDB" id="A0A7J0H9N7"/>
<accession>A0A7J0H9N7</accession>
<sequence>MKNKWYGNNLSMGMNLDMSKAYDQVEWKFLKAITRKMGISEIWMRWIMGCVTTVTYSLLINGQLGFSAMLNKAEIGRDIHGRIGDGSSIRIDKDPWVPKPWTFQPRWRGQQSGVTMDACQILAIPLSIADIGDKWNWHFTSLRQYLASSRYQTAIELNMNGMLNRRGNGNCTNLLGSDRLWSRVWGWTPAAGGVPPRFDILYGSAAMR</sequence>
<dbReference type="OrthoDB" id="1937198at2759"/>
<evidence type="ECO:0000313" key="2">
    <source>
        <dbReference type="Proteomes" id="UP000585474"/>
    </source>
</evidence>
<organism evidence="1 2">
    <name type="scientific">Actinidia rufa</name>
    <dbReference type="NCBI Taxonomy" id="165716"/>
    <lineage>
        <taxon>Eukaryota</taxon>
        <taxon>Viridiplantae</taxon>
        <taxon>Streptophyta</taxon>
        <taxon>Embryophyta</taxon>
        <taxon>Tracheophyta</taxon>
        <taxon>Spermatophyta</taxon>
        <taxon>Magnoliopsida</taxon>
        <taxon>eudicotyledons</taxon>
        <taxon>Gunneridae</taxon>
        <taxon>Pentapetalae</taxon>
        <taxon>asterids</taxon>
        <taxon>Ericales</taxon>
        <taxon>Actinidiaceae</taxon>
        <taxon>Actinidia</taxon>
    </lineage>
</organism>
<protein>
    <recommendedName>
        <fullName evidence="3">Reverse transcriptase domain-containing protein</fullName>
    </recommendedName>
</protein>
<evidence type="ECO:0000313" key="1">
    <source>
        <dbReference type="EMBL" id="GFZ19779.1"/>
    </source>
</evidence>